<accession>A0A0W4ZD44</accession>
<gene>
    <name evidence="1" type="ORF">T552_02802</name>
</gene>
<dbReference type="InterPro" id="IPR011333">
    <property type="entry name" value="SKP1/BTB/POZ_sf"/>
</dbReference>
<dbReference type="Proteomes" id="UP000054454">
    <property type="component" value="Unassembled WGS sequence"/>
</dbReference>
<protein>
    <recommendedName>
        <fullName evidence="3">Phosphatase activator</fullName>
    </recommendedName>
</protein>
<dbReference type="VEuPathDB" id="FungiDB:T552_02802"/>
<comment type="caution">
    <text evidence="1">The sequence shown here is derived from an EMBL/GenBank/DDBJ whole genome shotgun (WGS) entry which is preliminary data.</text>
</comment>
<organism evidence="1 2">
    <name type="scientific">Pneumocystis carinii (strain B80)</name>
    <name type="common">Rat pneumocystis pneumonia agent</name>
    <name type="synonym">Pneumocystis carinii f. sp. carinii</name>
    <dbReference type="NCBI Taxonomy" id="1408658"/>
    <lineage>
        <taxon>Eukaryota</taxon>
        <taxon>Fungi</taxon>
        <taxon>Dikarya</taxon>
        <taxon>Ascomycota</taxon>
        <taxon>Taphrinomycotina</taxon>
        <taxon>Pneumocystomycetes</taxon>
        <taxon>Pneumocystaceae</taxon>
        <taxon>Pneumocystis</taxon>
    </lineage>
</organism>
<proteinExistence type="predicted"/>
<sequence length="277" mass="31500">MNDLITQTIQPIGVSTQISIYEEEGAGTLITLDLRGKLFVMEREELISLPESILLCLFPNGWIANEGADGEPVCVDYDSSILSYVIQFFCESVSTSRMEREMLEEQSIPFPGKVAIIVLKEDLDFYLITKSKNNSTCDNLHSLKRAVGERLVDINGVFDGLLRSKSIKSNDGIGTSEQYLIDMLCSSGFKKDDKWPRRILEPSRACISSLALTEVKNSDKQSTSIHTCQKLLLFWRKPARKCWWDSMEFTNIDENIEKVKVWARRVWTLELSILSAR</sequence>
<dbReference type="RefSeq" id="XP_018224764.1">
    <property type="nucleotide sequence ID" value="XM_018371331.1"/>
</dbReference>
<evidence type="ECO:0008006" key="3">
    <source>
        <dbReference type="Google" id="ProtNLM"/>
    </source>
</evidence>
<dbReference type="EMBL" id="LFVZ01000013">
    <property type="protein sequence ID" value="KTW26316.1"/>
    <property type="molecule type" value="Genomic_DNA"/>
</dbReference>
<dbReference type="AlphaFoldDB" id="A0A0W4ZD44"/>
<keyword evidence="2" id="KW-1185">Reference proteome</keyword>
<evidence type="ECO:0000313" key="2">
    <source>
        <dbReference type="Proteomes" id="UP000054454"/>
    </source>
</evidence>
<name>A0A0W4ZD44_PNEC8</name>
<evidence type="ECO:0000313" key="1">
    <source>
        <dbReference type="EMBL" id="KTW26316.1"/>
    </source>
</evidence>
<dbReference type="OrthoDB" id="9451547at2759"/>
<dbReference type="GeneID" id="28937534"/>
<reference evidence="2" key="1">
    <citation type="journal article" date="2016" name="Nat. Commun.">
        <title>Genome analysis of three Pneumocystis species reveals adaptation mechanisms to life exclusively in mammalian hosts.</title>
        <authorList>
            <person name="Ma L."/>
            <person name="Chen Z."/>
            <person name="Huang D.W."/>
            <person name="Kutty G."/>
            <person name="Ishihara M."/>
            <person name="Wang H."/>
            <person name="Abouelleil A."/>
            <person name="Bishop L."/>
            <person name="Davey E."/>
            <person name="Deng R."/>
            <person name="Deng X."/>
            <person name="Fan L."/>
            <person name="Fantoni G."/>
            <person name="Fitzgerald M."/>
            <person name="Gogineni E."/>
            <person name="Goldberg J.M."/>
            <person name="Handley G."/>
            <person name="Hu X."/>
            <person name="Huber C."/>
            <person name="Jiao X."/>
            <person name="Jones K."/>
            <person name="Levin J.Z."/>
            <person name="Liu Y."/>
            <person name="Macdonald P."/>
            <person name="Melnikov A."/>
            <person name="Raley C."/>
            <person name="Sassi M."/>
            <person name="Sherman B.T."/>
            <person name="Song X."/>
            <person name="Sykes S."/>
            <person name="Tran B."/>
            <person name="Walsh L."/>
            <person name="Xia Y."/>
            <person name="Yang J."/>
            <person name="Young S."/>
            <person name="Zeng Q."/>
            <person name="Zheng X."/>
            <person name="Stephens R."/>
            <person name="Nusbaum C."/>
            <person name="Birren B.W."/>
            <person name="Azadi P."/>
            <person name="Lempicki R.A."/>
            <person name="Cuomo C.A."/>
            <person name="Kovacs J.A."/>
        </authorList>
    </citation>
    <scope>NUCLEOTIDE SEQUENCE [LARGE SCALE GENOMIC DNA]</scope>
    <source>
        <strain evidence="2">B80</strain>
    </source>
</reference>
<dbReference type="SUPFAM" id="SSF54695">
    <property type="entry name" value="POZ domain"/>
    <property type="match status" value="1"/>
</dbReference>